<comment type="caution">
    <text evidence="1">The sequence shown here is derived from an EMBL/GenBank/DDBJ whole genome shotgun (WGS) entry which is preliminary data.</text>
</comment>
<evidence type="ECO:0000313" key="1">
    <source>
        <dbReference type="EMBL" id="KAL3232410.1"/>
    </source>
</evidence>
<name>A0ABR4NUL2_9SACH</name>
<gene>
    <name evidence="1" type="ORF">RNJ44_04326</name>
</gene>
<reference evidence="1 2" key="1">
    <citation type="submission" date="2024-05" db="EMBL/GenBank/DDBJ databases">
        <title>Long read based assembly of the Candida bracarensis genome reveals expanded adhesin content.</title>
        <authorList>
            <person name="Marcet-Houben M."/>
            <person name="Ksiezopolska E."/>
            <person name="Gabaldon T."/>
        </authorList>
    </citation>
    <scope>NUCLEOTIDE SEQUENCE [LARGE SCALE GENOMIC DNA]</scope>
    <source>
        <strain evidence="1 2">CBM6</strain>
    </source>
</reference>
<sequence length="573" mass="64717">MNFNKNRPPRKAKKKGKNEPQLVTQEDFYIEATQQEEQAERWILSDIKKTLRFYIQASELYSQALNNSVEATDAGRYNILYNQTRLYLVVYTEYLAVNGYINVLSYLNNLEELVGLDSIILTLPDIIARFESVLQEFQHNTDSASHGVPVSNFWDLKFNLLTCYLLLAESVNDEGANRSTSASGEDVIELVQNKFIPCFKELVTEITGSLNDWNEIQKSTQQELFENGNYQRDNLQDQHVNNGGDGIKLNNDESSQQNETGLMEVSDQVTPETLAETYVIAYKFIETIMGLILDARYKPQSSVLNQIQANFMEDTVKQFMGQVNEFVSQSEEQYGIDTSDISVSSLSLNGTTMILEGNVTLQTMDEFLTTEINSAAGSAQSSENEQYTKMLMVKNDLLELMVSLIEDRCTDPTIVEQLWSLTSSLSKNLGIISKTLNEKRTSIISGKYKSQSGQLSSTVFHQCDVIINSSDNELRRAWILEVRDNLSGNTGASLKTIEILHKNAKTLLTNAMKISERPCGLEECIIDKLKRNYIFNQARGRSALLTDGTLPQTPTTTDLLDQISDHPFYKSMM</sequence>
<dbReference type="Proteomes" id="UP001623330">
    <property type="component" value="Unassembled WGS sequence"/>
</dbReference>
<dbReference type="EMBL" id="JBEVYD010000005">
    <property type="protein sequence ID" value="KAL3232410.1"/>
    <property type="molecule type" value="Genomic_DNA"/>
</dbReference>
<accession>A0ABR4NUL2</accession>
<evidence type="ECO:0000313" key="2">
    <source>
        <dbReference type="Proteomes" id="UP001623330"/>
    </source>
</evidence>
<organism evidence="1 2">
    <name type="scientific">Nakaseomyces bracarensis</name>
    <dbReference type="NCBI Taxonomy" id="273131"/>
    <lineage>
        <taxon>Eukaryota</taxon>
        <taxon>Fungi</taxon>
        <taxon>Dikarya</taxon>
        <taxon>Ascomycota</taxon>
        <taxon>Saccharomycotina</taxon>
        <taxon>Saccharomycetes</taxon>
        <taxon>Saccharomycetales</taxon>
        <taxon>Saccharomycetaceae</taxon>
        <taxon>Nakaseomyces</taxon>
    </lineage>
</organism>
<keyword evidence="2" id="KW-1185">Reference proteome</keyword>
<protein>
    <submittedName>
        <fullName evidence="1">Uncharacterized protein</fullName>
    </submittedName>
</protein>
<proteinExistence type="predicted"/>